<accession>A0A173R4C3</accession>
<dbReference type="GO" id="GO:0008233">
    <property type="term" value="F:peptidase activity"/>
    <property type="evidence" value="ECO:0007669"/>
    <property type="project" value="UniProtKB-KW"/>
</dbReference>
<dbReference type="EMBL" id="CYXR01000002">
    <property type="protein sequence ID" value="CUM72667.1"/>
    <property type="molecule type" value="Genomic_DNA"/>
</dbReference>
<dbReference type="RefSeq" id="WP_055155567.1">
    <property type="nucleotide sequence ID" value="NZ_CAXSNH010000001.1"/>
</dbReference>
<keyword evidence="2" id="KW-0645">Protease</keyword>
<dbReference type="Pfam" id="PF12392">
    <property type="entry name" value="DUF3656"/>
    <property type="match status" value="1"/>
</dbReference>
<dbReference type="InterPro" id="IPR051454">
    <property type="entry name" value="RNA/ubiquinone_mod_enzymes"/>
</dbReference>
<dbReference type="EC" id="3.4.-.-" evidence="2"/>
<reference evidence="2 3" key="1">
    <citation type="submission" date="2015-09" db="EMBL/GenBank/DDBJ databases">
        <authorList>
            <consortium name="Pathogen Informatics"/>
        </authorList>
    </citation>
    <scope>NUCLEOTIDE SEQUENCE [LARGE SCALE GENOMIC DNA]</scope>
    <source>
        <strain evidence="2 3">2789STDY5834962</strain>
    </source>
</reference>
<organism evidence="2 3">
    <name type="scientific">Coprococcus comes</name>
    <dbReference type="NCBI Taxonomy" id="410072"/>
    <lineage>
        <taxon>Bacteria</taxon>
        <taxon>Bacillati</taxon>
        <taxon>Bacillota</taxon>
        <taxon>Clostridia</taxon>
        <taxon>Lachnospirales</taxon>
        <taxon>Lachnospiraceae</taxon>
        <taxon>Coprococcus</taxon>
    </lineage>
</organism>
<dbReference type="InterPro" id="IPR001539">
    <property type="entry name" value="Peptidase_U32"/>
</dbReference>
<keyword evidence="2" id="KW-0378">Hydrolase</keyword>
<dbReference type="PANTHER" id="PTHR30217">
    <property type="entry name" value="PEPTIDASE U32 FAMILY"/>
    <property type="match status" value="1"/>
</dbReference>
<dbReference type="AlphaFoldDB" id="A0A173R4C3"/>
<evidence type="ECO:0000313" key="3">
    <source>
        <dbReference type="Proteomes" id="UP000095727"/>
    </source>
</evidence>
<evidence type="ECO:0000313" key="2">
    <source>
        <dbReference type="EMBL" id="CUM72667.1"/>
    </source>
</evidence>
<sequence length="804" mass="93045">MKDRVEILAPAGSMECLKAAIAAGADAVYTGGALFGARAYAHNLTEEELLEAIDYVHLHGRRLYLTVNTLIKDREMEKQMYDYLLPYYRQGLDAVIVQDIGLFRFIRKHFPDLPIHASTQMTLTGVDGAKFLEKEGAQRIVTSRELSMAEVKKIADETELEIESFVHGALCYCYSGQCLFSSFIGGRSGNRGQCAQPCRLLYRTPEAKRPQYLLSLKDICTLELIPEMIESGIYSFKIEGRMKKPEYAAAVAFQYRKYADLYLKYYEECPAEEDPAAYAMKKYRVREEDRQMLLDLYNRGGFHTGYYHTQNGREMISLNRPNHAGVPAVKVLAKKGRNVTAKALTDLYPQDIIELPMRKGREKADNYTCKDAVRKGMNVQIPVFADTPFKMDEIWMRTRNSTLIDTLREEFVNGKIKERICGTFRLYPQEKATLTVKCRDAEITVAGEKAQEALSQPMSRERIEKQLRKTGNTEFEFSFLKAEIGEKVFLPMQSLNELRREALETLEKVICEKYRRSGEVKDPEEDKTELSMEEEVLSGWTASVRTAEQMEVILEEEAIGRIYADCTMFPHIWEKDSYVEWITKVHAAGKEIYLVMPYIFRERTRKQYEAAYNRIFGAGWDGILIANYESFAFLKEHGYTGRIMTDYNLYEFNQESRKFWKEKGVFEFTAPVELTERELQDLRVKDGEVIVYGYLPMMISAGCIQKTTRGCLKKSGQTTITDRYRNPFVVKNECDYCYNILYNYVPLYLGDRMEEVYQIGPGRIRLMFTTERQQEVRQILSAYFEGKELPEGTYTRGHWKRGIK</sequence>
<dbReference type="PANTHER" id="PTHR30217:SF10">
    <property type="entry name" value="23S RRNA 5-HYDROXYCYTIDINE C2501 SYNTHASE"/>
    <property type="match status" value="1"/>
</dbReference>
<dbReference type="Pfam" id="PF01136">
    <property type="entry name" value="Peptidase_U32"/>
    <property type="match status" value="1"/>
</dbReference>
<evidence type="ECO:0000259" key="1">
    <source>
        <dbReference type="Pfam" id="PF12392"/>
    </source>
</evidence>
<name>A0A173R4C3_9FIRM</name>
<dbReference type="InterPro" id="IPR020988">
    <property type="entry name" value="Pept_U32_collagenase"/>
</dbReference>
<protein>
    <submittedName>
        <fullName evidence="2">Uncharacterized protease yhbU</fullName>
        <ecNumber evidence="2">3.4.-.-</ecNumber>
    </submittedName>
</protein>
<gene>
    <name evidence="2" type="primary">yhbU_1</name>
    <name evidence="2" type="ORF">ERS852574_00285</name>
</gene>
<dbReference type="GO" id="GO:0006508">
    <property type="term" value="P:proteolysis"/>
    <property type="evidence" value="ECO:0007669"/>
    <property type="project" value="UniProtKB-KW"/>
</dbReference>
<feature type="domain" description="Peptidase U32 collagenase" evidence="1">
    <location>
        <begin position="397"/>
        <end position="509"/>
    </location>
</feature>
<proteinExistence type="predicted"/>
<dbReference type="Proteomes" id="UP000095727">
    <property type="component" value="Unassembled WGS sequence"/>
</dbReference>